<accession>A0A1Y1Y9P0</accession>
<name>A0A1Y1Y9P0_9PLEO</name>
<evidence type="ECO:0000313" key="2">
    <source>
        <dbReference type="Proteomes" id="UP000193144"/>
    </source>
</evidence>
<comment type="caution">
    <text evidence="1">The sequence shown here is derived from an EMBL/GenBank/DDBJ whole genome shotgun (WGS) entry which is preliminary data.</text>
</comment>
<dbReference type="Proteomes" id="UP000193144">
    <property type="component" value="Unassembled WGS sequence"/>
</dbReference>
<evidence type="ECO:0000313" key="1">
    <source>
        <dbReference type="EMBL" id="ORX94294.1"/>
    </source>
</evidence>
<organism evidence="1 2">
    <name type="scientific">Clohesyomyces aquaticus</name>
    <dbReference type="NCBI Taxonomy" id="1231657"/>
    <lineage>
        <taxon>Eukaryota</taxon>
        <taxon>Fungi</taxon>
        <taxon>Dikarya</taxon>
        <taxon>Ascomycota</taxon>
        <taxon>Pezizomycotina</taxon>
        <taxon>Dothideomycetes</taxon>
        <taxon>Pleosporomycetidae</taxon>
        <taxon>Pleosporales</taxon>
        <taxon>Lindgomycetaceae</taxon>
        <taxon>Clohesyomyces</taxon>
    </lineage>
</organism>
<protein>
    <submittedName>
        <fullName evidence="1">Uncharacterized protein</fullName>
    </submittedName>
</protein>
<dbReference type="EMBL" id="MCFA01000313">
    <property type="protein sequence ID" value="ORX94294.1"/>
    <property type="molecule type" value="Genomic_DNA"/>
</dbReference>
<dbReference type="AlphaFoldDB" id="A0A1Y1Y9P0"/>
<reference evidence="1 2" key="1">
    <citation type="submission" date="2016-07" db="EMBL/GenBank/DDBJ databases">
        <title>Pervasive Adenine N6-methylation of Active Genes in Fungi.</title>
        <authorList>
            <consortium name="DOE Joint Genome Institute"/>
            <person name="Mondo S.J."/>
            <person name="Dannebaum R.O."/>
            <person name="Kuo R.C."/>
            <person name="Labutti K."/>
            <person name="Haridas S."/>
            <person name="Kuo A."/>
            <person name="Salamov A."/>
            <person name="Ahrendt S.R."/>
            <person name="Lipzen A."/>
            <person name="Sullivan W."/>
            <person name="Andreopoulos W.B."/>
            <person name="Clum A."/>
            <person name="Lindquist E."/>
            <person name="Daum C."/>
            <person name="Ramamoorthy G.K."/>
            <person name="Gryganskyi A."/>
            <person name="Culley D."/>
            <person name="Magnuson J.K."/>
            <person name="James T.Y."/>
            <person name="O'Malley M.A."/>
            <person name="Stajich J.E."/>
            <person name="Spatafora J.W."/>
            <person name="Visel A."/>
            <person name="Grigoriev I.V."/>
        </authorList>
    </citation>
    <scope>NUCLEOTIDE SEQUENCE [LARGE SCALE GENOMIC DNA]</scope>
    <source>
        <strain evidence="1 2">CBS 115471</strain>
    </source>
</reference>
<sequence length="133" mass="15009">MRALRVAVIGAVHEVWLVGLHDAQTHSSNCRSLQHSMYGTSRVAISIHERVCGRLARRENAFREMDDEIRFAEAGITVRTGPLRMRIQVKLDVHVSVGTSTKIPFPSSMDGLQVATRNNQAKWKVPTTRTYLR</sequence>
<keyword evidence="2" id="KW-1185">Reference proteome</keyword>
<gene>
    <name evidence="1" type="ORF">BCR34DRAFT_580056</name>
</gene>
<proteinExistence type="predicted"/>